<dbReference type="InterPro" id="IPR051406">
    <property type="entry name" value="PLD_domain"/>
</dbReference>
<evidence type="ECO:0000256" key="5">
    <source>
        <dbReference type="ARBA" id="ARBA00022963"/>
    </source>
</evidence>
<keyword evidence="6" id="KW-0443">Lipid metabolism</keyword>
<evidence type="ECO:0000256" key="1">
    <source>
        <dbReference type="ARBA" id="ARBA00000798"/>
    </source>
</evidence>
<dbReference type="SMART" id="SM00155">
    <property type="entry name" value="PLDc"/>
    <property type="match status" value="1"/>
</dbReference>
<dbReference type="Pfam" id="PF13091">
    <property type="entry name" value="PLDc_2"/>
    <property type="match status" value="1"/>
</dbReference>
<dbReference type="InterPro" id="IPR001736">
    <property type="entry name" value="PLipase_D/transphosphatidylase"/>
</dbReference>
<dbReference type="EC" id="3.1.4.4" evidence="3"/>
<gene>
    <name evidence="8" type="ORF">LMG1873_03451</name>
</gene>
<comment type="similarity">
    <text evidence="2">Belongs to the phospholipase D family.</text>
</comment>
<dbReference type="Gene3D" id="3.30.870.10">
    <property type="entry name" value="Endonuclease Chain A"/>
    <property type="match status" value="1"/>
</dbReference>
<feature type="domain" description="PLD phosphodiesterase" evidence="7">
    <location>
        <begin position="82"/>
        <end position="109"/>
    </location>
</feature>
<keyword evidence="4" id="KW-0378">Hydrolase</keyword>
<accession>A0ABM8KZK3</accession>
<evidence type="ECO:0000256" key="6">
    <source>
        <dbReference type="ARBA" id="ARBA00023098"/>
    </source>
</evidence>
<dbReference type="PROSITE" id="PS50035">
    <property type="entry name" value="PLD"/>
    <property type="match status" value="1"/>
</dbReference>
<dbReference type="Proteomes" id="UP000494116">
    <property type="component" value="Unassembled WGS sequence"/>
</dbReference>
<evidence type="ECO:0000256" key="4">
    <source>
        <dbReference type="ARBA" id="ARBA00022801"/>
    </source>
</evidence>
<evidence type="ECO:0000256" key="2">
    <source>
        <dbReference type="ARBA" id="ARBA00008664"/>
    </source>
</evidence>
<evidence type="ECO:0000313" key="8">
    <source>
        <dbReference type="EMBL" id="CAB3715190.1"/>
    </source>
</evidence>
<protein>
    <recommendedName>
        <fullName evidence="3">phospholipase D</fullName>
        <ecNumber evidence="3">3.1.4.4</ecNumber>
    </recommendedName>
</protein>
<dbReference type="PANTHER" id="PTHR43856:SF1">
    <property type="entry name" value="MITOCHONDRIAL CARDIOLIPIN HYDROLASE"/>
    <property type="match status" value="1"/>
</dbReference>
<proteinExistence type="inferred from homology"/>
<keyword evidence="5" id="KW-0442">Lipid degradation</keyword>
<dbReference type="EMBL" id="CADIJS010000003">
    <property type="protein sequence ID" value="CAB3715190.1"/>
    <property type="molecule type" value="Genomic_DNA"/>
</dbReference>
<dbReference type="InterPro" id="IPR025202">
    <property type="entry name" value="PLD-like_dom"/>
</dbReference>
<comment type="catalytic activity">
    <reaction evidence="1">
        <text>a 1,2-diacyl-sn-glycero-3-phosphocholine + H2O = a 1,2-diacyl-sn-glycero-3-phosphate + choline + H(+)</text>
        <dbReference type="Rhea" id="RHEA:14445"/>
        <dbReference type="ChEBI" id="CHEBI:15354"/>
        <dbReference type="ChEBI" id="CHEBI:15377"/>
        <dbReference type="ChEBI" id="CHEBI:15378"/>
        <dbReference type="ChEBI" id="CHEBI:57643"/>
        <dbReference type="ChEBI" id="CHEBI:58608"/>
        <dbReference type="EC" id="3.1.4.4"/>
    </reaction>
</comment>
<evidence type="ECO:0000313" key="9">
    <source>
        <dbReference type="Proteomes" id="UP000494116"/>
    </source>
</evidence>
<evidence type="ECO:0000259" key="7">
    <source>
        <dbReference type="PROSITE" id="PS50035"/>
    </source>
</evidence>
<organism evidence="8 9">
    <name type="scientific">Achromobacter piechaudii</name>
    <dbReference type="NCBI Taxonomy" id="72556"/>
    <lineage>
        <taxon>Bacteria</taxon>
        <taxon>Pseudomonadati</taxon>
        <taxon>Pseudomonadota</taxon>
        <taxon>Betaproteobacteria</taxon>
        <taxon>Burkholderiales</taxon>
        <taxon>Alcaligenaceae</taxon>
        <taxon>Achromobacter</taxon>
    </lineage>
</organism>
<dbReference type="SUPFAM" id="SSF56024">
    <property type="entry name" value="Phospholipase D/nuclease"/>
    <property type="match status" value="1"/>
</dbReference>
<dbReference type="PANTHER" id="PTHR43856">
    <property type="entry name" value="CARDIOLIPIN HYDROLASE"/>
    <property type="match status" value="1"/>
</dbReference>
<keyword evidence="9" id="KW-1185">Reference proteome</keyword>
<sequence length="316" mass="36903">MIRAHFESIYDCLLDELAKARHSVRLCVAWMNPALFAHVFQGLLDRGVQIEIAYYDVLQNQRLGQHFRHSPIRFYPVTPRGYRAYMHHKFCIIDDEVLITGSYNWTKNAARGFENIIVATHDFDLVKQYKHEFEDVKEYVLGGSARRMKLCSQHPYCRSEAYYVAVLYPDDGHTRIATGVWQVCERAQHAKLVSSDPHIDDEFEVYQEDFDEPTGRGDTIAARREDMRHAFEKERESISRNRDAIVKRFGMSIDAYGTMRMKNEAIELKGGGGGYFRPEHEILVEWRDVYYRKTIPDVLSEDGGYGQIIRGETWTW</sequence>
<comment type="caution">
    <text evidence="8">The sequence shown here is derived from an EMBL/GenBank/DDBJ whole genome shotgun (WGS) entry which is preliminary data.</text>
</comment>
<reference evidence="8 9" key="1">
    <citation type="submission" date="2020-04" db="EMBL/GenBank/DDBJ databases">
        <authorList>
            <person name="De Canck E."/>
        </authorList>
    </citation>
    <scope>NUCLEOTIDE SEQUENCE [LARGE SCALE GENOMIC DNA]</scope>
    <source>
        <strain evidence="8 9">LMG 1873</strain>
    </source>
</reference>
<evidence type="ECO:0000256" key="3">
    <source>
        <dbReference type="ARBA" id="ARBA00012027"/>
    </source>
</evidence>
<dbReference type="RefSeq" id="WP_061304228.1">
    <property type="nucleotide sequence ID" value="NZ_CADIJS010000003.1"/>
</dbReference>
<name>A0ABM8KZK3_9BURK</name>